<dbReference type="EnsemblPlants" id="KQL23240">
    <property type="protein sequence ID" value="KQL23240"/>
    <property type="gene ID" value="SETIT_031734mg"/>
</dbReference>
<reference evidence="2" key="2">
    <citation type="submission" date="2018-08" db="UniProtKB">
        <authorList>
            <consortium name="EnsemblPlants"/>
        </authorList>
    </citation>
    <scope>IDENTIFICATION</scope>
    <source>
        <strain evidence="2">Yugu1</strain>
    </source>
</reference>
<evidence type="ECO:0000256" key="1">
    <source>
        <dbReference type="SAM" id="MobiDB-lite"/>
    </source>
</evidence>
<evidence type="ECO:0000313" key="2">
    <source>
        <dbReference type="EnsemblPlants" id="KQL23240"/>
    </source>
</evidence>
<evidence type="ECO:0000313" key="3">
    <source>
        <dbReference type="Proteomes" id="UP000004995"/>
    </source>
</evidence>
<dbReference type="EMBL" id="AGNK02000813">
    <property type="status" value="NOT_ANNOTATED_CDS"/>
    <property type="molecule type" value="Genomic_DNA"/>
</dbReference>
<dbReference type="Gramene" id="KQL23240">
    <property type="protein sequence ID" value="KQL23240"/>
    <property type="gene ID" value="SETIT_031734mg"/>
</dbReference>
<organism evidence="2 3">
    <name type="scientific">Setaria italica</name>
    <name type="common">Foxtail millet</name>
    <name type="synonym">Panicum italicum</name>
    <dbReference type="NCBI Taxonomy" id="4555"/>
    <lineage>
        <taxon>Eukaryota</taxon>
        <taxon>Viridiplantae</taxon>
        <taxon>Streptophyta</taxon>
        <taxon>Embryophyta</taxon>
        <taxon>Tracheophyta</taxon>
        <taxon>Spermatophyta</taxon>
        <taxon>Magnoliopsida</taxon>
        <taxon>Liliopsida</taxon>
        <taxon>Poales</taxon>
        <taxon>Poaceae</taxon>
        <taxon>PACMAD clade</taxon>
        <taxon>Panicoideae</taxon>
        <taxon>Panicodae</taxon>
        <taxon>Paniceae</taxon>
        <taxon>Cenchrinae</taxon>
        <taxon>Setaria</taxon>
    </lineage>
</organism>
<keyword evidence="3" id="KW-1185">Reference proteome</keyword>
<dbReference type="AlphaFoldDB" id="K3ZYQ2"/>
<dbReference type="HOGENOM" id="CLU_2709489_0_0_1"/>
<name>K3ZYQ2_SETIT</name>
<protein>
    <submittedName>
        <fullName evidence="2">Uncharacterized protein</fullName>
    </submittedName>
</protein>
<proteinExistence type="predicted"/>
<feature type="region of interest" description="Disordered" evidence="1">
    <location>
        <begin position="1"/>
        <end position="21"/>
    </location>
</feature>
<dbReference type="InParanoid" id="K3ZYQ2"/>
<sequence length="73" mass="8171">MQTPGHIYQAGLSPGDIGSRGSRLQEVPDPSHLDAIKVNRLPDCYYSNAKEDWHVLSSLISWKEFHSPCHCHG</sequence>
<reference evidence="3" key="1">
    <citation type="journal article" date="2012" name="Nat. Biotechnol.">
        <title>Reference genome sequence of the model plant Setaria.</title>
        <authorList>
            <person name="Bennetzen J.L."/>
            <person name="Schmutz J."/>
            <person name="Wang H."/>
            <person name="Percifield R."/>
            <person name="Hawkins J."/>
            <person name="Pontaroli A.C."/>
            <person name="Estep M."/>
            <person name="Feng L."/>
            <person name="Vaughn J.N."/>
            <person name="Grimwood J."/>
            <person name="Jenkins J."/>
            <person name="Barry K."/>
            <person name="Lindquist E."/>
            <person name="Hellsten U."/>
            <person name="Deshpande S."/>
            <person name="Wang X."/>
            <person name="Wu X."/>
            <person name="Mitros T."/>
            <person name="Triplett J."/>
            <person name="Yang X."/>
            <person name="Ye C.Y."/>
            <person name="Mauro-Herrera M."/>
            <person name="Wang L."/>
            <person name="Li P."/>
            <person name="Sharma M."/>
            <person name="Sharma R."/>
            <person name="Ronald P.C."/>
            <person name="Panaud O."/>
            <person name="Kellogg E.A."/>
            <person name="Brutnell T.P."/>
            <person name="Doust A.N."/>
            <person name="Tuskan G.A."/>
            <person name="Rokhsar D."/>
            <person name="Devos K.M."/>
        </authorList>
    </citation>
    <scope>NUCLEOTIDE SEQUENCE [LARGE SCALE GENOMIC DNA]</scope>
    <source>
        <strain evidence="3">cv. Yugu1</strain>
    </source>
</reference>
<accession>K3ZYQ2</accession>
<dbReference type="Proteomes" id="UP000004995">
    <property type="component" value="Unassembled WGS sequence"/>
</dbReference>